<dbReference type="PROSITE" id="PS01187">
    <property type="entry name" value="EGF_CA"/>
    <property type="match status" value="1"/>
</dbReference>
<name>A0ABD0YTM4_9HEMI</name>
<evidence type="ECO:0000313" key="4">
    <source>
        <dbReference type="EMBL" id="KAL1139338.1"/>
    </source>
</evidence>
<reference evidence="4 5" key="1">
    <citation type="submission" date="2024-07" db="EMBL/GenBank/DDBJ databases">
        <title>Chromosome-level genome assembly of the water stick insect Ranatra chinensis (Heteroptera: Nepidae).</title>
        <authorList>
            <person name="Liu X."/>
        </authorList>
    </citation>
    <scope>NUCLEOTIDE SEQUENCE [LARGE SCALE GENOMIC DNA]</scope>
    <source>
        <strain evidence="4">Cailab_2021Rc</strain>
        <tissue evidence="4">Muscle</tissue>
    </source>
</reference>
<dbReference type="SMART" id="SM00179">
    <property type="entry name" value="EGF_CA"/>
    <property type="match status" value="1"/>
</dbReference>
<dbReference type="InterPro" id="IPR049883">
    <property type="entry name" value="NOTCH1_EGF-like"/>
</dbReference>
<dbReference type="Pfam" id="PF07645">
    <property type="entry name" value="EGF_CA"/>
    <property type="match status" value="1"/>
</dbReference>
<keyword evidence="2" id="KW-1015">Disulfide bond</keyword>
<keyword evidence="5" id="KW-1185">Reference proteome</keyword>
<dbReference type="Gene3D" id="2.10.25.10">
    <property type="entry name" value="Laminin"/>
    <property type="match status" value="1"/>
</dbReference>
<gene>
    <name evidence="4" type="ORF">AAG570_006324</name>
</gene>
<evidence type="ECO:0000256" key="1">
    <source>
        <dbReference type="ARBA" id="ARBA00022536"/>
    </source>
</evidence>
<protein>
    <recommendedName>
        <fullName evidence="3">EGF-like calcium-binding domain-containing protein</fullName>
    </recommendedName>
</protein>
<dbReference type="AlphaFoldDB" id="A0ABD0YTM4"/>
<comment type="caution">
    <text evidence="4">The sequence shown here is derived from an EMBL/GenBank/DDBJ whole genome shotgun (WGS) entry which is preliminary data.</text>
</comment>
<evidence type="ECO:0000313" key="5">
    <source>
        <dbReference type="Proteomes" id="UP001558652"/>
    </source>
</evidence>
<organism evidence="4 5">
    <name type="scientific">Ranatra chinensis</name>
    <dbReference type="NCBI Taxonomy" id="642074"/>
    <lineage>
        <taxon>Eukaryota</taxon>
        <taxon>Metazoa</taxon>
        <taxon>Ecdysozoa</taxon>
        <taxon>Arthropoda</taxon>
        <taxon>Hexapoda</taxon>
        <taxon>Insecta</taxon>
        <taxon>Pterygota</taxon>
        <taxon>Neoptera</taxon>
        <taxon>Paraneoptera</taxon>
        <taxon>Hemiptera</taxon>
        <taxon>Heteroptera</taxon>
        <taxon>Panheteroptera</taxon>
        <taxon>Nepomorpha</taxon>
        <taxon>Nepidae</taxon>
        <taxon>Ranatrinae</taxon>
        <taxon>Ranatra</taxon>
    </lineage>
</organism>
<dbReference type="InterPro" id="IPR001881">
    <property type="entry name" value="EGF-like_Ca-bd_dom"/>
</dbReference>
<feature type="domain" description="EGF-like calcium-binding" evidence="3">
    <location>
        <begin position="24"/>
        <end position="67"/>
    </location>
</feature>
<evidence type="ECO:0000256" key="2">
    <source>
        <dbReference type="ARBA" id="ARBA00023157"/>
    </source>
</evidence>
<dbReference type="Proteomes" id="UP001558652">
    <property type="component" value="Unassembled WGS sequence"/>
</dbReference>
<proteinExistence type="predicted"/>
<dbReference type="EMBL" id="JBFDAA010000002">
    <property type="protein sequence ID" value="KAL1139338.1"/>
    <property type="molecule type" value="Genomic_DNA"/>
</dbReference>
<accession>A0ABD0YTM4</accession>
<evidence type="ECO:0000259" key="3">
    <source>
        <dbReference type="SMART" id="SM00179"/>
    </source>
</evidence>
<dbReference type="InterPro" id="IPR018097">
    <property type="entry name" value="EGF_Ca-bd_CS"/>
</dbReference>
<dbReference type="SUPFAM" id="SSF57196">
    <property type="entry name" value="EGF/Laminin"/>
    <property type="match status" value="1"/>
</dbReference>
<keyword evidence="1" id="KW-0245">EGF-like domain</keyword>
<sequence length="135" mass="15232">MERIFVQAQSEDGDHSKTYGMCVDVNECAEMTDGCNTTSEACWNMAGGYACQCNWGYIWDNETSACKAYNFLHNSVYSVDSIASGTWSDIFKFKYNLGFNESEKEGNTYFVDNSEATTTHHLVFFLFISILPLIS</sequence>
<dbReference type="CDD" id="cd00054">
    <property type="entry name" value="EGF_CA"/>
    <property type="match status" value="1"/>
</dbReference>